<proteinExistence type="predicted"/>
<reference evidence="2" key="1">
    <citation type="journal article" date="2019" name="bioRxiv">
        <title>The Genome of the Zebra Mussel, Dreissena polymorpha: A Resource for Invasive Species Research.</title>
        <authorList>
            <person name="McCartney M.A."/>
            <person name="Auch B."/>
            <person name="Kono T."/>
            <person name="Mallez S."/>
            <person name="Zhang Y."/>
            <person name="Obille A."/>
            <person name="Becker A."/>
            <person name="Abrahante J.E."/>
            <person name="Garbe J."/>
            <person name="Badalamenti J.P."/>
            <person name="Herman A."/>
            <person name="Mangelson H."/>
            <person name="Liachko I."/>
            <person name="Sullivan S."/>
            <person name="Sone E.D."/>
            <person name="Koren S."/>
            <person name="Silverstein K.A.T."/>
            <person name="Beckman K.B."/>
            <person name="Gohl D.M."/>
        </authorList>
    </citation>
    <scope>NUCLEOTIDE SEQUENCE</scope>
    <source>
        <strain evidence="2">Duluth1</strain>
        <tissue evidence="2">Whole animal</tissue>
    </source>
</reference>
<accession>A0A9D4M8D6</accession>
<dbReference type="EMBL" id="JAIWYP010000002">
    <property type="protein sequence ID" value="KAH3871521.1"/>
    <property type="molecule type" value="Genomic_DNA"/>
</dbReference>
<name>A0A9D4M8D6_DREPO</name>
<feature type="compositionally biased region" description="Acidic residues" evidence="1">
    <location>
        <begin position="56"/>
        <end position="66"/>
    </location>
</feature>
<sequence>MAEETKAPDIAVESVDYVDEYATSIADADLNQPSKTGECVLDTEPPETSTSGPEVTGDEEEEEEELPFPGFLPVVLRCLDQKNPVRFWCLRLITWPYPF</sequence>
<comment type="caution">
    <text evidence="2">The sequence shown here is derived from an EMBL/GenBank/DDBJ whole genome shotgun (WGS) entry which is preliminary data.</text>
</comment>
<dbReference type="Proteomes" id="UP000828390">
    <property type="component" value="Unassembled WGS sequence"/>
</dbReference>
<evidence type="ECO:0000313" key="3">
    <source>
        <dbReference type="Proteomes" id="UP000828390"/>
    </source>
</evidence>
<keyword evidence="3" id="KW-1185">Reference proteome</keyword>
<reference evidence="2" key="2">
    <citation type="submission" date="2020-11" db="EMBL/GenBank/DDBJ databases">
        <authorList>
            <person name="McCartney M.A."/>
            <person name="Auch B."/>
            <person name="Kono T."/>
            <person name="Mallez S."/>
            <person name="Becker A."/>
            <person name="Gohl D.M."/>
            <person name="Silverstein K.A.T."/>
            <person name="Koren S."/>
            <person name="Bechman K.B."/>
            <person name="Herman A."/>
            <person name="Abrahante J.E."/>
            <person name="Garbe J."/>
        </authorList>
    </citation>
    <scope>NUCLEOTIDE SEQUENCE</scope>
    <source>
        <strain evidence="2">Duluth1</strain>
        <tissue evidence="2">Whole animal</tissue>
    </source>
</reference>
<dbReference type="AlphaFoldDB" id="A0A9D4M8D6"/>
<gene>
    <name evidence="2" type="ORF">DPMN_034724</name>
</gene>
<organism evidence="2 3">
    <name type="scientific">Dreissena polymorpha</name>
    <name type="common">Zebra mussel</name>
    <name type="synonym">Mytilus polymorpha</name>
    <dbReference type="NCBI Taxonomy" id="45954"/>
    <lineage>
        <taxon>Eukaryota</taxon>
        <taxon>Metazoa</taxon>
        <taxon>Spiralia</taxon>
        <taxon>Lophotrochozoa</taxon>
        <taxon>Mollusca</taxon>
        <taxon>Bivalvia</taxon>
        <taxon>Autobranchia</taxon>
        <taxon>Heteroconchia</taxon>
        <taxon>Euheterodonta</taxon>
        <taxon>Imparidentia</taxon>
        <taxon>Neoheterodontei</taxon>
        <taxon>Myida</taxon>
        <taxon>Dreissenoidea</taxon>
        <taxon>Dreissenidae</taxon>
        <taxon>Dreissena</taxon>
    </lineage>
</organism>
<protein>
    <submittedName>
        <fullName evidence="2">Uncharacterized protein</fullName>
    </submittedName>
</protein>
<evidence type="ECO:0000256" key="1">
    <source>
        <dbReference type="SAM" id="MobiDB-lite"/>
    </source>
</evidence>
<feature type="region of interest" description="Disordered" evidence="1">
    <location>
        <begin position="28"/>
        <end position="66"/>
    </location>
</feature>
<evidence type="ECO:0000313" key="2">
    <source>
        <dbReference type="EMBL" id="KAH3871521.1"/>
    </source>
</evidence>